<dbReference type="InterPro" id="IPR042301">
    <property type="entry name" value="GH115_sf"/>
</dbReference>
<dbReference type="Pfam" id="PF17829">
    <property type="entry name" value="GH115_C"/>
    <property type="match status" value="1"/>
</dbReference>
<dbReference type="InterPro" id="IPR031924">
    <property type="entry name" value="GH115"/>
</dbReference>
<dbReference type="PANTHER" id="PTHR37842">
    <property type="match status" value="1"/>
</dbReference>
<evidence type="ECO:0000256" key="2">
    <source>
        <dbReference type="SAM" id="SignalP"/>
    </source>
</evidence>
<reference evidence="4 5" key="1">
    <citation type="journal article" date="2014" name="Antonie Van Leeuwenhoek">
        <title>Hyphomonas beringensis sp. nov. and Hyphomonas chukchiensis sp. nov., isolated from surface seawater of the Bering Sea and Chukchi Sea.</title>
        <authorList>
            <person name="Li C."/>
            <person name="Lai Q."/>
            <person name="Li G."/>
            <person name="Dong C."/>
            <person name="Wang J."/>
            <person name="Liao Y."/>
            <person name="Shao Z."/>
        </authorList>
    </citation>
    <scope>NUCLEOTIDE SEQUENCE [LARGE SCALE GENOMIC DNA]</scope>
    <source>
        <strain evidence="4 5">22II1-22F38</strain>
    </source>
</reference>
<comment type="caution">
    <text evidence="4">The sequence shown here is derived from an EMBL/GenBank/DDBJ whole genome shotgun (WGS) entry which is preliminary data.</text>
</comment>
<dbReference type="Pfam" id="PF15979">
    <property type="entry name" value="Glyco_hydro_115"/>
    <property type="match status" value="1"/>
</dbReference>
<gene>
    <name evidence="4" type="ORF">HY36_15285</name>
</gene>
<dbReference type="Gene3D" id="3.20.20.520">
    <property type="entry name" value="Glycosyl hydrolase family 115"/>
    <property type="match status" value="1"/>
</dbReference>
<sequence length="856" mass="95274">MKPIRLLAATLGVIVSTGCVSAAFACDGPARVCETASATGFDLIRDNRPAAILIDAEADPAVQRVAASFQQDLARVSGQTPQVLRDAANATGPVVLVGVPGESPLIDDLVARGKLDVSDLAGEWETFRITVADTPWPGVDRALVIVGSDRRGAVFGTYDVSEDMGVSPWYWFADVPVQRRSHVRLTPGQRTEHPGVRYRGFFINDEDPALKNWAEAQFGGVNADMYEHVFELLLRMKGNYIWPAMWAPKAFHMDDERSADLAHEMGIVMGTSHHEPLSRAQAEWHRLDTPYTGGEWNYQTNAENLREFWRTGVERLALPGGGMRDNLLTIGMRGDGDAPMAEGTAIDLLESIVADQRKIIEDVTGKPASETPQMWALYKEVQDYYDQGMSVPEDVTLLFADDNWGQIRRLPTQDVDRDGGFGVYYHFDYVGVPRNYKWLNTNQIEKVWQQMDLAYQRGARDIWIVNVGDIKPMEYPLDFFLDMAWSPENMTPDALNAYPRDWAAQQFGAEHAGEIAHLVTEYSRLAAKRKPELVNESTYQLGEIRKDVLVRGEWSAVIEDWRALVAELEAVKADIPAEQEAAFYQLVEFPILAVSNLYEMYYATAWNRMLASHFDPRGNHFMHAVEAAFARDSELEDSYHALLDGKWAHMMSQIHMNYVIWNDPTQQTQPTVIWTAGDVPEKMRNAKPVFVDAAPEANRIALPVSKMSRNMGADGVTWTPIENLGQAEAALVALPQGQPASDPTTGPRAEYQIDLPAHEGVTVRVRLAPTLNTINAEPLRLGVSLGDQAMKILELDLEPTGGAQDTPGKRRWAEAVSDNGVTLEARFAALPEGTHTLALHRIDDNIIIESIDLTLN</sequence>
<dbReference type="AlphaFoldDB" id="A0A059E619"/>
<evidence type="ECO:0000259" key="3">
    <source>
        <dbReference type="Pfam" id="PF17829"/>
    </source>
</evidence>
<dbReference type="eggNOG" id="ENOG502Z7KK">
    <property type="taxonomic scope" value="Bacteria"/>
</dbReference>
<dbReference type="InterPro" id="IPR041437">
    <property type="entry name" value="GH115_C"/>
</dbReference>
<evidence type="ECO:0000313" key="4">
    <source>
        <dbReference type="EMBL" id="KCZ63093.1"/>
    </source>
</evidence>
<feature type="chain" id="PRO_5001575976" description="Gylcosyl hydrolase 115 C-terminal domain-containing protein" evidence="2">
    <location>
        <begin position="26"/>
        <end position="856"/>
    </location>
</feature>
<keyword evidence="5" id="KW-1185">Reference proteome</keyword>
<protein>
    <recommendedName>
        <fullName evidence="3">Gylcosyl hydrolase 115 C-terminal domain-containing protein</fullName>
    </recommendedName>
</protein>
<keyword evidence="1" id="KW-0378">Hydrolase</keyword>
<dbReference type="Proteomes" id="UP000024547">
    <property type="component" value="Unassembled WGS sequence"/>
</dbReference>
<evidence type="ECO:0000256" key="1">
    <source>
        <dbReference type="ARBA" id="ARBA00022801"/>
    </source>
</evidence>
<dbReference type="PANTHER" id="PTHR37842:SF2">
    <property type="entry name" value="GYLCOSYL HYDROLASE 115 C-TERMINAL DOMAIN-CONTAINING PROTEIN"/>
    <property type="match status" value="1"/>
</dbReference>
<dbReference type="InterPro" id="IPR029018">
    <property type="entry name" value="Hex-like_dom2"/>
</dbReference>
<evidence type="ECO:0000313" key="5">
    <source>
        <dbReference type="Proteomes" id="UP000024547"/>
    </source>
</evidence>
<dbReference type="STRING" id="1280948.HY36_15285"/>
<dbReference type="PROSITE" id="PS51257">
    <property type="entry name" value="PROKAR_LIPOPROTEIN"/>
    <property type="match status" value="1"/>
</dbReference>
<dbReference type="OrthoDB" id="8727830at2"/>
<dbReference type="Gene3D" id="2.60.120.1620">
    <property type="match status" value="1"/>
</dbReference>
<dbReference type="PATRIC" id="fig|1280948.3.peg.1290"/>
<feature type="signal peptide" evidence="2">
    <location>
        <begin position="1"/>
        <end position="25"/>
    </location>
</feature>
<dbReference type="GO" id="GO:0016787">
    <property type="term" value="F:hydrolase activity"/>
    <property type="evidence" value="ECO:0007669"/>
    <property type="project" value="UniProtKB-KW"/>
</dbReference>
<dbReference type="Gene3D" id="1.20.58.2150">
    <property type="match status" value="1"/>
</dbReference>
<accession>A0A059E619</accession>
<organism evidence="4 5">
    <name type="scientific">Hyphomonas atlantica</name>
    <dbReference type="NCBI Taxonomy" id="1280948"/>
    <lineage>
        <taxon>Bacteria</taxon>
        <taxon>Pseudomonadati</taxon>
        <taxon>Pseudomonadota</taxon>
        <taxon>Alphaproteobacteria</taxon>
        <taxon>Hyphomonadales</taxon>
        <taxon>Hyphomonadaceae</taxon>
        <taxon>Hyphomonas</taxon>
    </lineage>
</organism>
<dbReference type="GO" id="GO:0005975">
    <property type="term" value="P:carbohydrate metabolic process"/>
    <property type="evidence" value="ECO:0007669"/>
    <property type="project" value="UniProtKB-ARBA"/>
</dbReference>
<dbReference type="SUPFAM" id="SSF55545">
    <property type="entry name" value="beta-N-acetylhexosaminidase-like domain"/>
    <property type="match status" value="1"/>
</dbReference>
<dbReference type="RefSeq" id="WP_035549996.1">
    <property type="nucleotide sequence ID" value="NZ_AWFH01000007.1"/>
</dbReference>
<proteinExistence type="predicted"/>
<dbReference type="EMBL" id="AWFH01000007">
    <property type="protein sequence ID" value="KCZ63093.1"/>
    <property type="molecule type" value="Genomic_DNA"/>
</dbReference>
<name>A0A059E619_9PROT</name>
<feature type="domain" description="Gylcosyl hydrolase 115 C-terminal" evidence="3">
    <location>
        <begin position="698"/>
        <end position="852"/>
    </location>
</feature>
<keyword evidence="2" id="KW-0732">Signal</keyword>
<dbReference type="Gene3D" id="3.30.379.10">
    <property type="entry name" value="Chitobiase/beta-hexosaminidase domain 2-like"/>
    <property type="match status" value="1"/>
</dbReference>